<keyword evidence="1" id="KW-0732">Signal</keyword>
<accession>A0ABS4T9X2</accession>
<proteinExistence type="predicted"/>
<reference evidence="2 3" key="1">
    <citation type="submission" date="2021-03" db="EMBL/GenBank/DDBJ databases">
        <title>Sequencing the genomes of 1000 actinobacteria strains.</title>
        <authorList>
            <person name="Klenk H.-P."/>
        </authorList>
    </citation>
    <scope>NUCLEOTIDE SEQUENCE [LARGE SCALE GENOMIC DNA]</scope>
    <source>
        <strain evidence="2 3">DSM 46670</strain>
    </source>
</reference>
<dbReference type="RefSeq" id="WP_209635439.1">
    <property type="nucleotide sequence ID" value="NZ_JAGINW010000001.1"/>
</dbReference>
<evidence type="ECO:0000256" key="1">
    <source>
        <dbReference type="SAM" id="SignalP"/>
    </source>
</evidence>
<evidence type="ECO:0000313" key="3">
    <source>
        <dbReference type="Proteomes" id="UP001519332"/>
    </source>
</evidence>
<sequence length="143" mass="14819">MRRSISVAVLAALVGAAVTTPAAAQPPTETPATEPKTVTLITGDRVTVAQRGGKWDVQVEAAGAEHGFLKHSGPNGVTVIPMAVAPLVRSGKLDRALFDVTGLIKQGYDDARTPEIRLLVESSGAKALGKVTRELGGLPLSRC</sequence>
<organism evidence="2 3">
    <name type="scientific">Kibdelosporangium banguiense</name>
    <dbReference type="NCBI Taxonomy" id="1365924"/>
    <lineage>
        <taxon>Bacteria</taxon>
        <taxon>Bacillati</taxon>
        <taxon>Actinomycetota</taxon>
        <taxon>Actinomycetes</taxon>
        <taxon>Pseudonocardiales</taxon>
        <taxon>Pseudonocardiaceae</taxon>
        <taxon>Kibdelosporangium</taxon>
    </lineage>
</organism>
<protein>
    <submittedName>
        <fullName evidence="2">Uncharacterized protein</fullName>
    </submittedName>
</protein>
<name>A0ABS4T9X2_9PSEU</name>
<feature type="chain" id="PRO_5045285915" evidence="1">
    <location>
        <begin position="25"/>
        <end position="143"/>
    </location>
</feature>
<gene>
    <name evidence="2" type="ORF">JOF56_001285</name>
</gene>
<dbReference type="Proteomes" id="UP001519332">
    <property type="component" value="Unassembled WGS sequence"/>
</dbReference>
<feature type="signal peptide" evidence="1">
    <location>
        <begin position="1"/>
        <end position="24"/>
    </location>
</feature>
<dbReference type="EMBL" id="JAGINW010000001">
    <property type="protein sequence ID" value="MBP2320900.1"/>
    <property type="molecule type" value="Genomic_DNA"/>
</dbReference>
<evidence type="ECO:0000313" key="2">
    <source>
        <dbReference type="EMBL" id="MBP2320900.1"/>
    </source>
</evidence>
<comment type="caution">
    <text evidence="2">The sequence shown here is derived from an EMBL/GenBank/DDBJ whole genome shotgun (WGS) entry which is preliminary data.</text>
</comment>
<keyword evidence="3" id="KW-1185">Reference proteome</keyword>